<evidence type="ECO:0000313" key="14">
    <source>
        <dbReference type="Ensembl" id="ENSORLP00020017757.1"/>
    </source>
</evidence>
<dbReference type="InterPro" id="IPR008271">
    <property type="entry name" value="Ser/Thr_kinase_AS"/>
</dbReference>
<feature type="compositionally biased region" description="Basic residues" evidence="12">
    <location>
        <begin position="29"/>
        <end position="38"/>
    </location>
</feature>
<keyword evidence="6" id="KW-0418">Kinase</keyword>
<dbReference type="Pfam" id="PF00069">
    <property type="entry name" value="Pkinase"/>
    <property type="match status" value="1"/>
</dbReference>
<comment type="catalytic activity">
    <reaction evidence="9">
        <text>L-seryl-[protein] + ATP = O-phospho-L-seryl-[protein] + ADP + H(+)</text>
        <dbReference type="Rhea" id="RHEA:17989"/>
        <dbReference type="Rhea" id="RHEA-COMP:9863"/>
        <dbReference type="Rhea" id="RHEA-COMP:11604"/>
        <dbReference type="ChEBI" id="CHEBI:15378"/>
        <dbReference type="ChEBI" id="CHEBI:29999"/>
        <dbReference type="ChEBI" id="CHEBI:30616"/>
        <dbReference type="ChEBI" id="CHEBI:83421"/>
        <dbReference type="ChEBI" id="CHEBI:456216"/>
        <dbReference type="EC" id="2.7.11.1"/>
    </reaction>
</comment>
<dbReference type="FunFam" id="3.30.200.20:FF:000475">
    <property type="entry name" value="Serine/threonine-protein kinase"/>
    <property type="match status" value="1"/>
</dbReference>
<evidence type="ECO:0000256" key="9">
    <source>
        <dbReference type="ARBA" id="ARBA00048679"/>
    </source>
</evidence>
<evidence type="ECO:0000256" key="4">
    <source>
        <dbReference type="ARBA" id="ARBA00022679"/>
    </source>
</evidence>
<dbReference type="InterPro" id="IPR017441">
    <property type="entry name" value="Protein_kinase_ATP_BS"/>
</dbReference>
<dbReference type="PROSITE" id="PS00108">
    <property type="entry name" value="PROTEIN_KINASE_ST"/>
    <property type="match status" value="1"/>
</dbReference>
<evidence type="ECO:0000256" key="3">
    <source>
        <dbReference type="ARBA" id="ARBA00022527"/>
    </source>
</evidence>
<evidence type="ECO:0000259" key="13">
    <source>
        <dbReference type="PROSITE" id="PS50011"/>
    </source>
</evidence>
<protein>
    <recommendedName>
        <fullName evidence="2">non-specific serine/threonine protein kinase</fullName>
        <ecNumber evidence="2">2.7.11.1</ecNumber>
    </recommendedName>
</protein>
<dbReference type="EC" id="2.7.11.1" evidence="2"/>
<dbReference type="SUPFAM" id="SSF56112">
    <property type="entry name" value="Protein kinase-like (PK-like)"/>
    <property type="match status" value="1"/>
</dbReference>
<feature type="compositionally biased region" description="Basic and acidic residues" evidence="12">
    <location>
        <begin position="1"/>
        <end position="26"/>
    </location>
</feature>
<evidence type="ECO:0000313" key="15">
    <source>
        <dbReference type="Proteomes" id="UP000265180"/>
    </source>
</evidence>
<feature type="region of interest" description="Disordered" evidence="12">
    <location>
        <begin position="1"/>
        <end position="68"/>
    </location>
</feature>
<keyword evidence="4" id="KW-0808">Transferase</keyword>
<dbReference type="PROSITE" id="PS00107">
    <property type="entry name" value="PROTEIN_KINASE_ATP"/>
    <property type="match status" value="1"/>
</dbReference>
<evidence type="ECO:0000256" key="1">
    <source>
        <dbReference type="ARBA" id="ARBA00005505"/>
    </source>
</evidence>
<evidence type="ECO:0000256" key="2">
    <source>
        <dbReference type="ARBA" id="ARBA00012513"/>
    </source>
</evidence>
<dbReference type="GO" id="GO:0004674">
    <property type="term" value="F:protein serine/threonine kinase activity"/>
    <property type="evidence" value="ECO:0007669"/>
    <property type="project" value="UniProtKB-KW"/>
</dbReference>
<dbReference type="PANTHER" id="PTHR22984:SF11">
    <property type="entry name" value="AURORA KINASE-RELATED"/>
    <property type="match status" value="1"/>
</dbReference>
<dbReference type="AlphaFoldDB" id="A0A3P9LAZ2"/>
<dbReference type="InterPro" id="IPR000719">
    <property type="entry name" value="Prot_kinase_dom"/>
</dbReference>
<organism evidence="14 15">
    <name type="scientific">Oryzias latipes</name>
    <name type="common">Japanese rice fish</name>
    <name type="synonym">Japanese killifish</name>
    <dbReference type="NCBI Taxonomy" id="8090"/>
    <lineage>
        <taxon>Eukaryota</taxon>
        <taxon>Metazoa</taxon>
        <taxon>Chordata</taxon>
        <taxon>Craniata</taxon>
        <taxon>Vertebrata</taxon>
        <taxon>Euteleostomi</taxon>
        <taxon>Actinopterygii</taxon>
        <taxon>Neopterygii</taxon>
        <taxon>Teleostei</taxon>
        <taxon>Neoteleostei</taxon>
        <taxon>Acanthomorphata</taxon>
        <taxon>Ovalentaria</taxon>
        <taxon>Atherinomorphae</taxon>
        <taxon>Beloniformes</taxon>
        <taxon>Adrianichthyidae</taxon>
        <taxon>Oryziinae</taxon>
        <taxon>Oryzias</taxon>
    </lineage>
</organism>
<name>A0A3P9LAZ2_ORYLA</name>
<dbReference type="PROSITE" id="PS50011">
    <property type="entry name" value="PROTEIN_KINASE_DOM"/>
    <property type="match status" value="1"/>
</dbReference>
<comment type="similarity">
    <text evidence="1">Belongs to the protein kinase superfamily. CAMK Ser/Thr protein kinase family. PIM subfamily.</text>
</comment>
<keyword evidence="3 11" id="KW-0723">Serine/threonine-protein kinase</keyword>
<reference evidence="14 15" key="2">
    <citation type="submission" date="2017-04" db="EMBL/GenBank/DDBJ databases">
        <title>CpG methylation of centromeres and impact of large insertions on vertebrate speciation.</title>
        <authorList>
            <person name="Ichikawa K."/>
            <person name="Yoshimura J."/>
            <person name="Morishita S."/>
        </authorList>
    </citation>
    <scope>NUCLEOTIDE SEQUENCE</scope>
    <source>
        <strain evidence="14 15">HNI</strain>
    </source>
</reference>
<feature type="binding site" evidence="10">
    <location>
        <position position="134"/>
    </location>
    <ligand>
        <name>ATP</name>
        <dbReference type="ChEBI" id="CHEBI:30616"/>
    </ligand>
</feature>
<dbReference type="InterPro" id="IPR011009">
    <property type="entry name" value="Kinase-like_dom_sf"/>
</dbReference>
<accession>A0A3P9LAZ2</accession>
<dbReference type="Gene3D" id="1.10.510.10">
    <property type="entry name" value="Transferase(Phosphotransferase) domain 1"/>
    <property type="match status" value="1"/>
</dbReference>
<evidence type="ECO:0000256" key="12">
    <source>
        <dbReference type="SAM" id="MobiDB-lite"/>
    </source>
</evidence>
<evidence type="ECO:0000256" key="10">
    <source>
        <dbReference type="PROSITE-ProRule" id="PRU10141"/>
    </source>
</evidence>
<sequence length="366" mass="41530">MMEKEMNKKHDPEADMKHHPDVEKTSSSRSKRVPVKRKASSDDDGETKKRKVDPSESTEPINPTGVKNKKEFLEKLKKIVEKSTFFSRTNTSSVKTSEDDFEAKYEQMEQLGEGGFGCVFGGFRSSDNLQVAIKHIEKGFGLTTEVDEHGQFICAEVAVMQKLKDPQLQSADKASPVVLLDWYDLKEEIVLVMERPIPAPDMEDYLKSRGGKIEEDEVKIIMKQLIQTAVDLEERHIFHRDIKIQNVLIETSSSVPRARLIDFGLSCFTRETSVFTDFAGTLSVAAPESMFGSGYRAEPTTVWQLGVVGYEALHGVGFNTRKFAMNKLKIREDLSPDCKSFLKKCLRFSPGFRPKMKELLQHPWLI</sequence>
<feature type="domain" description="Protein kinase" evidence="13">
    <location>
        <begin position="105"/>
        <end position="365"/>
    </location>
</feature>
<reference key="1">
    <citation type="journal article" date="2007" name="Nature">
        <title>The medaka draft genome and insights into vertebrate genome evolution.</title>
        <authorList>
            <person name="Kasahara M."/>
            <person name="Naruse K."/>
            <person name="Sasaki S."/>
            <person name="Nakatani Y."/>
            <person name="Qu W."/>
            <person name="Ahsan B."/>
            <person name="Yamada T."/>
            <person name="Nagayasu Y."/>
            <person name="Doi K."/>
            <person name="Kasai Y."/>
            <person name="Jindo T."/>
            <person name="Kobayashi D."/>
            <person name="Shimada A."/>
            <person name="Toyoda A."/>
            <person name="Kuroki Y."/>
            <person name="Fujiyama A."/>
            <person name="Sasaki T."/>
            <person name="Shimizu A."/>
            <person name="Asakawa S."/>
            <person name="Shimizu N."/>
            <person name="Hashimoto S."/>
            <person name="Yang J."/>
            <person name="Lee Y."/>
            <person name="Matsushima K."/>
            <person name="Sugano S."/>
            <person name="Sakaizumi M."/>
            <person name="Narita T."/>
            <person name="Ohishi K."/>
            <person name="Haga S."/>
            <person name="Ohta F."/>
            <person name="Nomoto H."/>
            <person name="Nogata K."/>
            <person name="Morishita T."/>
            <person name="Endo T."/>
            <person name="Shin-I T."/>
            <person name="Takeda H."/>
            <person name="Morishita S."/>
            <person name="Kohara Y."/>
        </authorList>
    </citation>
    <scope>NUCLEOTIDE SEQUENCE [LARGE SCALE GENOMIC DNA]</scope>
    <source>
        <strain>Hd-rR</strain>
    </source>
</reference>
<keyword evidence="7 10" id="KW-0067">ATP-binding</keyword>
<evidence type="ECO:0000256" key="5">
    <source>
        <dbReference type="ARBA" id="ARBA00022741"/>
    </source>
</evidence>
<dbReference type="Ensembl" id="ENSORLT00020026393.1">
    <property type="protein sequence ID" value="ENSORLP00020017757.1"/>
    <property type="gene ID" value="ENSORLG00020018754.1"/>
</dbReference>
<proteinExistence type="inferred from homology"/>
<evidence type="ECO:0000256" key="8">
    <source>
        <dbReference type="ARBA" id="ARBA00047899"/>
    </source>
</evidence>
<dbReference type="Proteomes" id="UP000265180">
    <property type="component" value="Chromosome 9"/>
</dbReference>
<evidence type="ECO:0000256" key="6">
    <source>
        <dbReference type="ARBA" id="ARBA00022777"/>
    </source>
</evidence>
<dbReference type="GO" id="GO:0005524">
    <property type="term" value="F:ATP binding"/>
    <property type="evidence" value="ECO:0007669"/>
    <property type="project" value="UniProtKB-UniRule"/>
</dbReference>
<comment type="catalytic activity">
    <reaction evidence="8">
        <text>L-threonyl-[protein] + ATP = O-phospho-L-threonyl-[protein] + ADP + H(+)</text>
        <dbReference type="Rhea" id="RHEA:46608"/>
        <dbReference type="Rhea" id="RHEA-COMP:11060"/>
        <dbReference type="Rhea" id="RHEA-COMP:11605"/>
        <dbReference type="ChEBI" id="CHEBI:15378"/>
        <dbReference type="ChEBI" id="CHEBI:30013"/>
        <dbReference type="ChEBI" id="CHEBI:30616"/>
        <dbReference type="ChEBI" id="CHEBI:61977"/>
        <dbReference type="ChEBI" id="CHEBI:456216"/>
        <dbReference type="EC" id="2.7.11.1"/>
    </reaction>
</comment>
<evidence type="ECO:0000256" key="11">
    <source>
        <dbReference type="RuleBase" id="RU000304"/>
    </source>
</evidence>
<dbReference type="Gene3D" id="3.30.200.20">
    <property type="entry name" value="Phosphorylase Kinase, domain 1"/>
    <property type="match status" value="1"/>
</dbReference>
<dbReference type="InterPro" id="IPR051138">
    <property type="entry name" value="PIM_Ser/Thr_kinase"/>
</dbReference>
<reference evidence="14" key="4">
    <citation type="submission" date="2025-09" db="UniProtKB">
        <authorList>
            <consortium name="Ensembl"/>
        </authorList>
    </citation>
    <scope>IDENTIFICATION</scope>
    <source>
        <strain evidence="14">HNI</strain>
    </source>
</reference>
<dbReference type="PANTHER" id="PTHR22984">
    <property type="entry name" value="SERINE/THREONINE-PROTEIN KINASE PIM"/>
    <property type="match status" value="1"/>
</dbReference>
<reference evidence="14" key="3">
    <citation type="submission" date="2025-08" db="UniProtKB">
        <authorList>
            <consortium name="Ensembl"/>
        </authorList>
    </citation>
    <scope>IDENTIFICATION</scope>
    <source>
        <strain evidence="14">HNI</strain>
    </source>
</reference>
<evidence type="ECO:0000256" key="7">
    <source>
        <dbReference type="ARBA" id="ARBA00022840"/>
    </source>
</evidence>
<keyword evidence="5 10" id="KW-0547">Nucleotide-binding</keyword>
<dbReference type="SMART" id="SM00220">
    <property type="entry name" value="S_TKc"/>
    <property type="match status" value="1"/>
</dbReference>